<feature type="non-terminal residue" evidence="1">
    <location>
        <position position="33"/>
    </location>
</feature>
<comment type="caution">
    <text evidence="1">The sequence shown here is derived from an EMBL/GenBank/DDBJ whole genome shotgun (WGS) entry which is preliminary data.</text>
</comment>
<gene>
    <name evidence="1" type="ORF">S12H4_09252</name>
</gene>
<reference evidence="1" key="1">
    <citation type="journal article" date="2014" name="Front. Microbiol.">
        <title>High frequency of phylogenetically diverse reductive dehalogenase-homologous genes in deep subseafloor sedimentary metagenomes.</title>
        <authorList>
            <person name="Kawai M."/>
            <person name="Futagami T."/>
            <person name="Toyoda A."/>
            <person name="Takaki Y."/>
            <person name="Nishi S."/>
            <person name="Hori S."/>
            <person name="Arai W."/>
            <person name="Tsubouchi T."/>
            <person name="Morono Y."/>
            <person name="Uchiyama I."/>
            <person name="Ito T."/>
            <person name="Fujiyama A."/>
            <person name="Inagaki F."/>
            <person name="Takami H."/>
        </authorList>
    </citation>
    <scope>NUCLEOTIDE SEQUENCE</scope>
    <source>
        <strain evidence="1">Expedition CK06-06</strain>
    </source>
</reference>
<proteinExistence type="predicted"/>
<organism evidence="1">
    <name type="scientific">marine sediment metagenome</name>
    <dbReference type="NCBI Taxonomy" id="412755"/>
    <lineage>
        <taxon>unclassified sequences</taxon>
        <taxon>metagenomes</taxon>
        <taxon>ecological metagenomes</taxon>
    </lineage>
</organism>
<evidence type="ECO:0000313" key="1">
    <source>
        <dbReference type="EMBL" id="GAI70318.1"/>
    </source>
</evidence>
<sequence>MLSMGKGCPENTICPSGISRRMDMGIGGQQVFL</sequence>
<accession>X1QPY5</accession>
<dbReference type="AlphaFoldDB" id="X1QPY5"/>
<name>X1QPY5_9ZZZZ</name>
<dbReference type="EMBL" id="BARW01003717">
    <property type="protein sequence ID" value="GAI70318.1"/>
    <property type="molecule type" value="Genomic_DNA"/>
</dbReference>
<protein>
    <submittedName>
        <fullName evidence="1">Uncharacterized protein</fullName>
    </submittedName>
</protein>